<feature type="compositionally biased region" description="Basic and acidic residues" evidence="1">
    <location>
        <begin position="347"/>
        <end position="377"/>
    </location>
</feature>
<proteinExistence type="predicted"/>
<evidence type="ECO:0000313" key="2">
    <source>
        <dbReference type="EMBL" id="KAJ3658784.1"/>
    </source>
</evidence>
<name>A0AA38ISX0_9CUCU</name>
<dbReference type="EMBL" id="JALNTZ010000003">
    <property type="protein sequence ID" value="KAJ3658784.1"/>
    <property type="molecule type" value="Genomic_DNA"/>
</dbReference>
<feature type="compositionally biased region" description="Acidic residues" evidence="1">
    <location>
        <begin position="285"/>
        <end position="294"/>
    </location>
</feature>
<dbReference type="Proteomes" id="UP001168821">
    <property type="component" value="Unassembled WGS sequence"/>
</dbReference>
<feature type="compositionally biased region" description="Basic and acidic residues" evidence="1">
    <location>
        <begin position="448"/>
        <end position="458"/>
    </location>
</feature>
<reference evidence="2" key="1">
    <citation type="journal article" date="2023" name="G3 (Bethesda)">
        <title>Whole genome assemblies of Zophobas morio and Tenebrio molitor.</title>
        <authorList>
            <person name="Kaur S."/>
            <person name="Stinson S.A."/>
            <person name="diCenzo G.C."/>
        </authorList>
    </citation>
    <scope>NUCLEOTIDE SEQUENCE</scope>
    <source>
        <strain evidence="2">QUZm001</strain>
    </source>
</reference>
<evidence type="ECO:0000313" key="3">
    <source>
        <dbReference type="Proteomes" id="UP001168821"/>
    </source>
</evidence>
<gene>
    <name evidence="2" type="ORF">Zmor_010505</name>
</gene>
<comment type="caution">
    <text evidence="2">The sequence shown here is derived from an EMBL/GenBank/DDBJ whole genome shotgun (WGS) entry which is preliminary data.</text>
</comment>
<feature type="compositionally biased region" description="Low complexity" evidence="1">
    <location>
        <begin position="419"/>
        <end position="431"/>
    </location>
</feature>
<evidence type="ECO:0000256" key="1">
    <source>
        <dbReference type="SAM" id="MobiDB-lite"/>
    </source>
</evidence>
<keyword evidence="3" id="KW-1185">Reference proteome</keyword>
<feature type="region of interest" description="Disordered" evidence="1">
    <location>
        <begin position="240"/>
        <end position="481"/>
    </location>
</feature>
<dbReference type="AlphaFoldDB" id="A0AA38ISX0"/>
<organism evidence="2 3">
    <name type="scientific">Zophobas morio</name>
    <dbReference type="NCBI Taxonomy" id="2755281"/>
    <lineage>
        <taxon>Eukaryota</taxon>
        <taxon>Metazoa</taxon>
        <taxon>Ecdysozoa</taxon>
        <taxon>Arthropoda</taxon>
        <taxon>Hexapoda</taxon>
        <taxon>Insecta</taxon>
        <taxon>Pterygota</taxon>
        <taxon>Neoptera</taxon>
        <taxon>Endopterygota</taxon>
        <taxon>Coleoptera</taxon>
        <taxon>Polyphaga</taxon>
        <taxon>Cucujiformia</taxon>
        <taxon>Tenebrionidae</taxon>
        <taxon>Zophobas</taxon>
    </lineage>
</organism>
<feature type="compositionally biased region" description="Basic and acidic residues" evidence="1">
    <location>
        <begin position="330"/>
        <end position="340"/>
    </location>
</feature>
<protein>
    <submittedName>
        <fullName evidence="2">Uncharacterized protein</fullName>
    </submittedName>
</protein>
<accession>A0AA38ISX0</accession>
<sequence length="481" mass="54949">MELIRGVCSLCSENTRVLTSSDAEEYSKFLPNILYENFLPEAEFQKIKGLIKICVVCCYKIQIAIEVKDVLSTEDDLPASDEKVCCFCKTDKSLMQMDKNWKNFLERTEGYLTSNNYSLCTCPKCFFYFDAIYNFKTKLTYKFPQLATQKKKSQEIVQKQGDTPKRKSLPKSPPSSKKRKIFDNCFSYLQPLCNYNYQVDDELKLDKRLYKKIAYVNLKNAKDVSIKETPKMRPIIKIKLKPRNKKGEKDGSSRIEYHISKPEEVSSKSDQPKSKRRLSQVETTEPAEEVEEKLEETPKSAIVSNLVPKRRVSQLIDNGEKEEKQEDNEKESKEETKPEENTDETATDEHEQSESPEEPKEEKSEELDKNGIDKSDSENVETNVSLETPPSEDVVNGEKSVIPAVEATEEQEIKKSTNEDSNSSDSSNTTVEKTKTETSSEGSDSDSNDLKDKNKGNSDTDVLNGSERKKKRVTFSDEINN</sequence>
<feature type="region of interest" description="Disordered" evidence="1">
    <location>
        <begin position="154"/>
        <end position="177"/>
    </location>
</feature>
<feature type="compositionally biased region" description="Basic and acidic residues" evidence="1">
    <location>
        <begin position="245"/>
        <end position="273"/>
    </location>
</feature>